<feature type="domain" description="HTH LytTR-type" evidence="5">
    <location>
        <begin position="131"/>
        <end position="229"/>
    </location>
</feature>
<keyword evidence="3" id="KW-0597">Phosphoprotein</keyword>
<evidence type="ECO:0000259" key="4">
    <source>
        <dbReference type="PROSITE" id="PS50110"/>
    </source>
</evidence>
<dbReference type="PANTHER" id="PTHR37299">
    <property type="entry name" value="TRANSCRIPTIONAL REGULATOR-RELATED"/>
    <property type="match status" value="1"/>
</dbReference>
<dbReference type="EMBL" id="JBBMFK010000016">
    <property type="protein sequence ID" value="MEQ2443936.1"/>
    <property type="molecule type" value="Genomic_DNA"/>
</dbReference>
<evidence type="ECO:0000256" key="3">
    <source>
        <dbReference type="PROSITE-ProRule" id="PRU00169"/>
    </source>
</evidence>
<evidence type="ECO:0000259" key="5">
    <source>
        <dbReference type="PROSITE" id="PS50930"/>
    </source>
</evidence>
<feature type="domain" description="Response regulatory" evidence="4">
    <location>
        <begin position="3"/>
        <end position="120"/>
    </location>
</feature>
<comment type="caution">
    <text evidence="6">The sequence shown here is derived from an EMBL/GenBank/DDBJ whole genome shotgun (WGS) entry which is preliminary data.</text>
</comment>
<evidence type="ECO:0000256" key="2">
    <source>
        <dbReference type="ARBA" id="ARBA00024867"/>
    </source>
</evidence>
<evidence type="ECO:0000313" key="7">
    <source>
        <dbReference type="Proteomes" id="UP001464378"/>
    </source>
</evidence>
<name>A0ABV1EBX3_9FIRM</name>
<dbReference type="PANTHER" id="PTHR37299:SF1">
    <property type="entry name" value="STAGE 0 SPORULATION PROTEIN A HOMOLOG"/>
    <property type="match status" value="1"/>
</dbReference>
<feature type="modified residue" description="4-aspartylphosphate" evidence="3">
    <location>
        <position position="57"/>
    </location>
</feature>
<dbReference type="InterPro" id="IPR011006">
    <property type="entry name" value="CheY-like_superfamily"/>
</dbReference>
<dbReference type="PROSITE" id="PS50930">
    <property type="entry name" value="HTH_LYTTR"/>
    <property type="match status" value="1"/>
</dbReference>
<evidence type="ECO:0000256" key="1">
    <source>
        <dbReference type="ARBA" id="ARBA00018672"/>
    </source>
</evidence>
<dbReference type="InterPro" id="IPR007492">
    <property type="entry name" value="LytTR_DNA-bd_dom"/>
</dbReference>
<protein>
    <recommendedName>
        <fullName evidence="1">Stage 0 sporulation protein A homolog</fullName>
    </recommendedName>
</protein>
<dbReference type="Proteomes" id="UP001464378">
    <property type="component" value="Unassembled WGS sequence"/>
</dbReference>
<dbReference type="SUPFAM" id="SSF52172">
    <property type="entry name" value="CheY-like"/>
    <property type="match status" value="1"/>
</dbReference>
<dbReference type="RefSeq" id="WP_294518483.1">
    <property type="nucleotide sequence ID" value="NZ_JBBMFK010000016.1"/>
</dbReference>
<organism evidence="6 7">
    <name type="scientific">Pseudoflavonifractor intestinihominis</name>
    <dbReference type="NCBI Taxonomy" id="3133171"/>
    <lineage>
        <taxon>Bacteria</taxon>
        <taxon>Bacillati</taxon>
        <taxon>Bacillota</taxon>
        <taxon>Clostridia</taxon>
        <taxon>Eubacteriales</taxon>
        <taxon>Oscillospiraceae</taxon>
        <taxon>Pseudoflavonifractor</taxon>
    </lineage>
</organism>
<dbReference type="Pfam" id="PF00072">
    <property type="entry name" value="Response_reg"/>
    <property type="match status" value="1"/>
</dbReference>
<proteinExistence type="predicted"/>
<gene>
    <name evidence="6" type="ORF">WMO64_10725</name>
</gene>
<dbReference type="SMART" id="SM00850">
    <property type="entry name" value="LytTR"/>
    <property type="match status" value="1"/>
</dbReference>
<dbReference type="CDD" id="cd00156">
    <property type="entry name" value="REC"/>
    <property type="match status" value="1"/>
</dbReference>
<accession>A0ABV1EBX3</accession>
<keyword evidence="6" id="KW-0238">DNA-binding</keyword>
<dbReference type="Gene3D" id="2.40.50.1020">
    <property type="entry name" value="LytTr DNA-binding domain"/>
    <property type="match status" value="1"/>
</dbReference>
<dbReference type="InterPro" id="IPR001789">
    <property type="entry name" value="Sig_transdc_resp-reg_receiver"/>
</dbReference>
<dbReference type="SMART" id="SM00448">
    <property type="entry name" value="REC"/>
    <property type="match status" value="1"/>
</dbReference>
<reference evidence="6 7" key="1">
    <citation type="submission" date="2024-03" db="EMBL/GenBank/DDBJ databases">
        <title>Human intestinal bacterial collection.</title>
        <authorList>
            <person name="Pauvert C."/>
            <person name="Hitch T.C.A."/>
            <person name="Clavel T."/>
        </authorList>
    </citation>
    <scope>NUCLEOTIDE SEQUENCE [LARGE SCALE GENOMIC DNA]</scope>
    <source>
        <strain evidence="6 7">CLA-AP-H29</strain>
    </source>
</reference>
<comment type="function">
    <text evidence="2">May play the central regulatory role in sporulation. It may be an element of the effector pathway responsible for the activation of sporulation genes in response to nutritional stress. Spo0A may act in concert with spo0H (a sigma factor) to control the expression of some genes that are critical to the sporulation process.</text>
</comment>
<evidence type="ECO:0000313" key="6">
    <source>
        <dbReference type="EMBL" id="MEQ2443936.1"/>
    </source>
</evidence>
<keyword evidence="7" id="KW-1185">Reference proteome</keyword>
<dbReference type="GO" id="GO:0003677">
    <property type="term" value="F:DNA binding"/>
    <property type="evidence" value="ECO:0007669"/>
    <property type="project" value="UniProtKB-KW"/>
</dbReference>
<dbReference type="PROSITE" id="PS50110">
    <property type="entry name" value="RESPONSE_REGULATORY"/>
    <property type="match status" value="1"/>
</dbReference>
<sequence>MLRVAIVEDEQKVADEMASFFARYGAETDTEFQVTKFPNAVNFLSGYQAGFDIICMDIEMPHMNGMEAAKKLREIDSQVVLIFVTNLAQYAIDGYEVDAMSYMLKPTKYATFRFVIKKAMERCKKAEKSKIEIMENGTLLCLPVSAVYYVEINDHSILYHTNQGNYKGYGTMKKVEDAVPPGQFFRCNSCYLVNLEHVKKVDGNNVWVGSEVIQVSRPRKKSFLEALHEYYCQTQ</sequence>
<dbReference type="InterPro" id="IPR046947">
    <property type="entry name" value="LytR-like"/>
</dbReference>
<dbReference type="Pfam" id="PF04397">
    <property type="entry name" value="LytTR"/>
    <property type="match status" value="1"/>
</dbReference>
<dbReference type="Gene3D" id="3.40.50.2300">
    <property type="match status" value="1"/>
</dbReference>